<evidence type="ECO:0000256" key="5">
    <source>
        <dbReference type="ARBA" id="ARBA00022691"/>
    </source>
</evidence>
<dbReference type="GO" id="GO:0003676">
    <property type="term" value="F:nucleic acid binding"/>
    <property type="evidence" value="ECO:0007669"/>
    <property type="project" value="InterPro"/>
</dbReference>
<name>A0A2M9HR46_9BIFI</name>
<proteinExistence type="inferred from homology"/>
<dbReference type="InterPro" id="IPR029063">
    <property type="entry name" value="SAM-dependent_MTases_sf"/>
</dbReference>
<keyword evidence="5" id="KW-0949">S-adenosyl-L-methionine</keyword>
<dbReference type="Gene3D" id="3.40.50.150">
    <property type="entry name" value="Vaccinia Virus protein VP39"/>
    <property type="match status" value="1"/>
</dbReference>
<comment type="caution">
    <text evidence="8">The sequence shown here is derived from an EMBL/GenBank/DDBJ whole genome shotgun (WGS) entry which is preliminary data.</text>
</comment>
<dbReference type="EC" id="2.1.1.72" evidence="2"/>
<gene>
    <name evidence="8" type="ORF">CUU80_04425</name>
</gene>
<dbReference type="PRINTS" id="PR00507">
    <property type="entry name" value="N12N6MTFRASE"/>
</dbReference>
<evidence type="ECO:0000259" key="7">
    <source>
        <dbReference type="Pfam" id="PF07669"/>
    </source>
</evidence>
<comment type="similarity">
    <text evidence="1">Belongs to the N(4)/N(6)-methyltransferase family.</text>
</comment>
<protein>
    <recommendedName>
        <fullName evidence="2">site-specific DNA-methyltransferase (adenine-specific)</fullName>
        <ecNumber evidence="2">2.1.1.72</ecNumber>
    </recommendedName>
</protein>
<dbReference type="SUPFAM" id="SSF53335">
    <property type="entry name" value="S-adenosyl-L-methionine-dependent methyltransferases"/>
    <property type="match status" value="1"/>
</dbReference>
<dbReference type="EMBL" id="PGLQ01000002">
    <property type="protein sequence ID" value="PJM79291.1"/>
    <property type="molecule type" value="Genomic_DNA"/>
</dbReference>
<dbReference type="PANTHER" id="PTHR33841">
    <property type="entry name" value="DNA METHYLTRANSFERASE YEEA-RELATED"/>
    <property type="match status" value="1"/>
</dbReference>
<evidence type="ECO:0000256" key="4">
    <source>
        <dbReference type="ARBA" id="ARBA00022679"/>
    </source>
</evidence>
<keyword evidence="4 8" id="KW-0808">Transferase</keyword>
<dbReference type="PANTHER" id="PTHR33841:SF5">
    <property type="entry name" value="DNA METHYLASE (MODIFICATION METHYLASE) (METHYLTRANSFERASE)-RELATED"/>
    <property type="match status" value="1"/>
</dbReference>
<dbReference type="OrthoDB" id="4280289at2"/>
<dbReference type="Pfam" id="PF07669">
    <property type="entry name" value="Eco57I"/>
    <property type="match status" value="1"/>
</dbReference>
<keyword evidence="3 8" id="KW-0489">Methyltransferase</keyword>
<evidence type="ECO:0000313" key="9">
    <source>
        <dbReference type="Proteomes" id="UP000228755"/>
    </source>
</evidence>
<evidence type="ECO:0000256" key="6">
    <source>
        <dbReference type="ARBA" id="ARBA00047942"/>
    </source>
</evidence>
<feature type="domain" description="Type II methyltransferase M.TaqI-like" evidence="7">
    <location>
        <begin position="126"/>
        <end position="220"/>
    </location>
</feature>
<dbReference type="Proteomes" id="UP000228755">
    <property type="component" value="Unassembled WGS sequence"/>
</dbReference>
<evidence type="ECO:0000256" key="2">
    <source>
        <dbReference type="ARBA" id="ARBA00011900"/>
    </source>
</evidence>
<dbReference type="InterPro" id="IPR002052">
    <property type="entry name" value="DNA_methylase_N6_adenine_CS"/>
</dbReference>
<organism evidence="8 9">
    <name type="scientific">Bifidobacterium scaligerum</name>
    <dbReference type="NCBI Taxonomy" id="2052656"/>
    <lineage>
        <taxon>Bacteria</taxon>
        <taxon>Bacillati</taxon>
        <taxon>Actinomycetota</taxon>
        <taxon>Actinomycetes</taxon>
        <taxon>Bifidobacteriales</taxon>
        <taxon>Bifidobacteriaceae</taxon>
        <taxon>Bifidobacterium</taxon>
    </lineage>
</organism>
<dbReference type="REBASE" id="245790">
    <property type="entry name" value="M.BspTREDORF4425P"/>
</dbReference>
<comment type="catalytic activity">
    <reaction evidence="6">
        <text>a 2'-deoxyadenosine in DNA + S-adenosyl-L-methionine = an N(6)-methyl-2'-deoxyadenosine in DNA + S-adenosyl-L-homocysteine + H(+)</text>
        <dbReference type="Rhea" id="RHEA:15197"/>
        <dbReference type="Rhea" id="RHEA-COMP:12418"/>
        <dbReference type="Rhea" id="RHEA-COMP:12419"/>
        <dbReference type="ChEBI" id="CHEBI:15378"/>
        <dbReference type="ChEBI" id="CHEBI:57856"/>
        <dbReference type="ChEBI" id="CHEBI:59789"/>
        <dbReference type="ChEBI" id="CHEBI:90615"/>
        <dbReference type="ChEBI" id="CHEBI:90616"/>
        <dbReference type="EC" id="2.1.1.72"/>
    </reaction>
</comment>
<sequence>MNQETAGVVYTKPWVAGLMLDMAGYVEGSDRLLSQHLVVEPSCGDGVFLSEIIRRLIADSHPATKEEWAQLSDAVRAYDIDAQATASCRETSIRMLQDSGCPYDIAQDLADCWINNADFLLSRIPKADWVVGNPPYIRATDMDAAIRDRYMAVNDSMTAGTDIYVGFFDHGIDALKPDGRLCFICSDRWLQNQYGTRLREKVATEANFDTLVRMHGVDAFVEEVDAYPAITLITKSSPSSSLKYADCVTDFTDSDVSSLLAWLGSPSNIASARFSATVARKPQYPSDMFPLGAPDDMRFVMQAQERLPKLESTGVNLGIGIATGCDAVFITDDPNLVEKDRMLPLFYMRDHRRHIDKQRWLVNPWNPDGSLVDLDNYPIMKAYFNENRAKLTKRHIAKRNASAWYRTIDKLNPTLMHRDLLLMPDMAALPDPILSYGKYPHHNCYWISSDVWDLRVLGGLLMSEQTKTFIDCLGVKMRGRTLRFQAQYLRLLHVPRYRDITAKTRDALACAFDTDDRELATASARQAYLGGLS</sequence>
<dbReference type="RefSeq" id="WP_100496148.1">
    <property type="nucleotide sequence ID" value="NZ_PGLQ01000002.1"/>
</dbReference>
<dbReference type="GO" id="GO:0009007">
    <property type="term" value="F:site-specific DNA-methyltransferase (adenine-specific) activity"/>
    <property type="evidence" value="ECO:0007669"/>
    <property type="project" value="UniProtKB-EC"/>
</dbReference>
<evidence type="ECO:0000256" key="1">
    <source>
        <dbReference type="ARBA" id="ARBA00006594"/>
    </source>
</evidence>
<reference evidence="8 9" key="1">
    <citation type="submission" date="2017-11" db="EMBL/GenBank/DDBJ databases">
        <title>Draft genome sequences of strains TRE 1, TRE D, TRE H and TRI 7, isolated from tamarins, belonging to four potential novel Bifidobacterium species.</title>
        <authorList>
            <person name="Mattarelli P."/>
            <person name="Modesto M."/>
            <person name="Bonetti A."/>
            <person name="Puglisi E."/>
            <person name="Morelli L."/>
        </authorList>
    </citation>
    <scope>NUCLEOTIDE SEQUENCE [LARGE SCALE GENOMIC DNA]</scope>
    <source>
        <strain evidence="9">TRED</strain>
    </source>
</reference>
<accession>A0A2M9HR46</accession>
<dbReference type="AlphaFoldDB" id="A0A2M9HR46"/>
<keyword evidence="9" id="KW-1185">Reference proteome</keyword>
<dbReference type="GO" id="GO:0032259">
    <property type="term" value="P:methylation"/>
    <property type="evidence" value="ECO:0007669"/>
    <property type="project" value="UniProtKB-KW"/>
</dbReference>
<dbReference type="InterPro" id="IPR050953">
    <property type="entry name" value="N4_N6_ade-DNA_methylase"/>
</dbReference>
<dbReference type="InterPro" id="IPR011639">
    <property type="entry name" value="MethylTrfase_TaqI-like_dom"/>
</dbReference>
<dbReference type="PROSITE" id="PS00092">
    <property type="entry name" value="N6_MTASE"/>
    <property type="match status" value="1"/>
</dbReference>
<evidence type="ECO:0000256" key="3">
    <source>
        <dbReference type="ARBA" id="ARBA00022603"/>
    </source>
</evidence>
<dbReference type="GO" id="GO:0006304">
    <property type="term" value="P:DNA modification"/>
    <property type="evidence" value="ECO:0007669"/>
    <property type="project" value="InterPro"/>
</dbReference>
<evidence type="ECO:0000313" key="8">
    <source>
        <dbReference type="EMBL" id="PJM79291.1"/>
    </source>
</evidence>